<keyword evidence="2" id="KW-1185">Reference proteome</keyword>
<sequence>MATTSGLKYVAITTLCCVAALDKGVGAVFYQGCLTRLILQKVVNRCRCLPFDVTAKELGTEDYKACSWDRLICIYGTIGKVQEDNSYLISLNQCYQRCDYVQYSTEVEYIKHHRELKSLATAHSRVAVHFSVTTCLKYRREVLYTWDQMLANLGGIFGLCLGGSIISVLELLWFLVHLLFSILAVLRNKNIAPKEEKIFTVTEKHITKKIPKKPIGFLRYEYVN</sequence>
<protein>
    <submittedName>
        <fullName evidence="1">Uncharacterized protein</fullName>
    </submittedName>
</protein>
<proteinExistence type="predicted"/>
<comment type="caution">
    <text evidence="1">The sequence shown here is derived from an EMBL/GenBank/DDBJ whole genome shotgun (WGS) entry which is preliminary data.</text>
</comment>
<accession>A0ACC1D7W0</accession>
<organism evidence="1 2">
    <name type="scientific">Dendrolimus kikuchii</name>
    <dbReference type="NCBI Taxonomy" id="765133"/>
    <lineage>
        <taxon>Eukaryota</taxon>
        <taxon>Metazoa</taxon>
        <taxon>Ecdysozoa</taxon>
        <taxon>Arthropoda</taxon>
        <taxon>Hexapoda</taxon>
        <taxon>Insecta</taxon>
        <taxon>Pterygota</taxon>
        <taxon>Neoptera</taxon>
        <taxon>Endopterygota</taxon>
        <taxon>Lepidoptera</taxon>
        <taxon>Glossata</taxon>
        <taxon>Ditrysia</taxon>
        <taxon>Bombycoidea</taxon>
        <taxon>Lasiocampidae</taxon>
        <taxon>Dendrolimus</taxon>
    </lineage>
</organism>
<evidence type="ECO:0000313" key="1">
    <source>
        <dbReference type="EMBL" id="KAJ0179652.1"/>
    </source>
</evidence>
<dbReference type="Proteomes" id="UP000824533">
    <property type="component" value="Linkage Group LG07"/>
</dbReference>
<name>A0ACC1D7W0_9NEOP</name>
<gene>
    <name evidence="1" type="ORF">K1T71_004243</name>
</gene>
<reference evidence="1 2" key="1">
    <citation type="journal article" date="2021" name="Front. Genet.">
        <title>Chromosome-Level Genome Assembly Reveals Significant Gene Expansion in the Toll and IMD Signaling Pathways of Dendrolimus kikuchii.</title>
        <authorList>
            <person name="Zhou J."/>
            <person name="Wu P."/>
            <person name="Xiong Z."/>
            <person name="Liu N."/>
            <person name="Zhao N."/>
            <person name="Ji M."/>
            <person name="Qiu Y."/>
            <person name="Yang B."/>
        </authorList>
    </citation>
    <scope>NUCLEOTIDE SEQUENCE [LARGE SCALE GENOMIC DNA]</scope>
    <source>
        <strain evidence="1">Ann1</strain>
    </source>
</reference>
<dbReference type="EMBL" id="CM034393">
    <property type="protein sequence ID" value="KAJ0179652.1"/>
    <property type="molecule type" value="Genomic_DNA"/>
</dbReference>
<evidence type="ECO:0000313" key="2">
    <source>
        <dbReference type="Proteomes" id="UP000824533"/>
    </source>
</evidence>